<keyword evidence="4" id="KW-1185">Reference proteome</keyword>
<gene>
    <name evidence="2" type="ORF">HINF_LOCUS44277</name>
    <name evidence="3" type="ORF">HINF_LOCUS44378</name>
</gene>
<evidence type="ECO:0000313" key="4">
    <source>
        <dbReference type="Proteomes" id="UP001642409"/>
    </source>
</evidence>
<dbReference type="EMBL" id="CAXDID020000188">
    <property type="protein sequence ID" value="CAL6051455.1"/>
    <property type="molecule type" value="Genomic_DNA"/>
</dbReference>
<reference evidence="2" key="1">
    <citation type="submission" date="2023-06" db="EMBL/GenBank/DDBJ databases">
        <authorList>
            <person name="Kurt Z."/>
        </authorList>
    </citation>
    <scope>NUCLEOTIDE SEQUENCE</scope>
</reference>
<organism evidence="2">
    <name type="scientific">Hexamita inflata</name>
    <dbReference type="NCBI Taxonomy" id="28002"/>
    <lineage>
        <taxon>Eukaryota</taxon>
        <taxon>Metamonada</taxon>
        <taxon>Diplomonadida</taxon>
        <taxon>Hexamitidae</taxon>
        <taxon>Hexamitinae</taxon>
        <taxon>Hexamita</taxon>
    </lineage>
</organism>
<accession>A0AA86QI13</accession>
<dbReference type="EMBL" id="CATOUU010000878">
    <property type="protein sequence ID" value="CAI9956632.1"/>
    <property type="molecule type" value="Genomic_DNA"/>
</dbReference>
<feature type="transmembrane region" description="Helical" evidence="1">
    <location>
        <begin position="84"/>
        <end position="102"/>
    </location>
</feature>
<evidence type="ECO:0000313" key="3">
    <source>
        <dbReference type="EMBL" id="CAL6051455.1"/>
    </source>
</evidence>
<keyword evidence="1" id="KW-0472">Membrane</keyword>
<comment type="caution">
    <text evidence="2">The sequence shown here is derived from an EMBL/GenBank/DDBJ whole genome shotgun (WGS) entry which is preliminary data.</text>
</comment>
<dbReference type="Proteomes" id="UP001642409">
    <property type="component" value="Unassembled WGS sequence"/>
</dbReference>
<reference evidence="3 4" key="2">
    <citation type="submission" date="2024-07" db="EMBL/GenBank/DDBJ databases">
        <authorList>
            <person name="Akdeniz Z."/>
        </authorList>
    </citation>
    <scope>NUCLEOTIDE SEQUENCE [LARGE SCALE GENOMIC DNA]</scope>
</reference>
<evidence type="ECO:0000256" key="1">
    <source>
        <dbReference type="SAM" id="Phobius"/>
    </source>
</evidence>
<sequence length="133" mass="15685">MFLLPNLVEITSEHSYKCDVAQHTQNVIKMRQKFQKMQQTNVKRIEKLTIKRDTKHQNLDELDDKFFYCFDVILDNFEGGTEQSLFLFLLKLVFMLIIFIYAHSVKTQQGPHWVVSGPVSPDLENYNLTYPVL</sequence>
<keyword evidence="1" id="KW-0812">Transmembrane</keyword>
<keyword evidence="1" id="KW-1133">Transmembrane helix</keyword>
<protein>
    <submittedName>
        <fullName evidence="3">Hypothetical_protein</fullName>
    </submittedName>
</protein>
<proteinExistence type="predicted"/>
<name>A0AA86QI13_9EUKA</name>
<evidence type="ECO:0000313" key="2">
    <source>
        <dbReference type="EMBL" id="CAI9956632.1"/>
    </source>
</evidence>
<dbReference type="AlphaFoldDB" id="A0AA86QI13"/>